<sequence length="226" mass="24886">MGIFAVLVAASPLIFSFTDHANRMTGYLIGLSVVVGLDVGVTAVILTWRSVIRSRLGEWQFTVDSYQSSMLRSLLLGSGMHLLALFSLWLPLLATGEGKQSSAPFAVCLTLASFAALTSLPWLVQFALNVKGHDLEVHQEGLLMGGFFPCRWQQIVAYQIWEDECALVSIEIRGRGPCEVFMSQIDRKMLVEVLQEHVGPPSSLGRSEDLPDNRHKGPPTGLTIFR</sequence>
<evidence type="ECO:0000256" key="1">
    <source>
        <dbReference type="SAM" id="MobiDB-lite"/>
    </source>
</evidence>
<dbReference type="AlphaFoldDB" id="A0A2S8GNW8"/>
<feature type="transmembrane region" description="Helical" evidence="2">
    <location>
        <begin position="102"/>
        <end position="124"/>
    </location>
</feature>
<feature type="transmembrane region" description="Helical" evidence="2">
    <location>
        <begin position="69"/>
        <end position="90"/>
    </location>
</feature>
<feature type="transmembrane region" description="Helical" evidence="2">
    <location>
        <begin position="26"/>
        <end position="48"/>
    </location>
</feature>
<name>A0A2S8GNW8_9BACT</name>
<dbReference type="Proteomes" id="UP000237819">
    <property type="component" value="Unassembled WGS sequence"/>
</dbReference>
<comment type="caution">
    <text evidence="3">The sequence shown here is derived from an EMBL/GenBank/DDBJ whole genome shotgun (WGS) entry which is preliminary data.</text>
</comment>
<protein>
    <submittedName>
        <fullName evidence="3">Uncharacterized protein</fullName>
    </submittedName>
</protein>
<gene>
    <name evidence="3" type="ORF">C5Y93_11130</name>
</gene>
<reference evidence="3 4" key="1">
    <citation type="submission" date="2018-02" db="EMBL/GenBank/DDBJ databases">
        <title>Comparative genomes isolates from brazilian mangrove.</title>
        <authorList>
            <person name="Araujo J.E."/>
            <person name="Taketani R.G."/>
            <person name="Silva M.C.P."/>
            <person name="Loureco M.V."/>
            <person name="Andreote F.D."/>
        </authorList>
    </citation>
    <scope>NUCLEOTIDE SEQUENCE [LARGE SCALE GENOMIC DNA]</scope>
    <source>
        <strain evidence="3 4">Nap-Phe MGV</strain>
    </source>
</reference>
<feature type="compositionally biased region" description="Basic and acidic residues" evidence="1">
    <location>
        <begin position="206"/>
        <end position="215"/>
    </location>
</feature>
<keyword evidence="2" id="KW-0812">Transmembrane</keyword>
<feature type="region of interest" description="Disordered" evidence="1">
    <location>
        <begin position="199"/>
        <end position="226"/>
    </location>
</feature>
<accession>A0A2S8GNW8</accession>
<evidence type="ECO:0000313" key="3">
    <source>
        <dbReference type="EMBL" id="PQO46118.1"/>
    </source>
</evidence>
<keyword evidence="2" id="KW-0472">Membrane</keyword>
<evidence type="ECO:0000313" key="4">
    <source>
        <dbReference type="Proteomes" id="UP000237819"/>
    </source>
</evidence>
<keyword evidence="2" id="KW-1133">Transmembrane helix</keyword>
<proteinExistence type="predicted"/>
<evidence type="ECO:0000256" key="2">
    <source>
        <dbReference type="SAM" id="Phobius"/>
    </source>
</evidence>
<organism evidence="3 4">
    <name type="scientific">Blastopirellula marina</name>
    <dbReference type="NCBI Taxonomy" id="124"/>
    <lineage>
        <taxon>Bacteria</taxon>
        <taxon>Pseudomonadati</taxon>
        <taxon>Planctomycetota</taxon>
        <taxon>Planctomycetia</taxon>
        <taxon>Pirellulales</taxon>
        <taxon>Pirellulaceae</taxon>
        <taxon>Blastopirellula</taxon>
    </lineage>
</organism>
<dbReference type="EMBL" id="PUHZ01000011">
    <property type="protein sequence ID" value="PQO46118.1"/>
    <property type="molecule type" value="Genomic_DNA"/>
</dbReference>